<dbReference type="CDD" id="cd03110">
    <property type="entry name" value="SIMIBI_bact_arch"/>
    <property type="match status" value="1"/>
</dbReference>
<dbReference type="InterPro" id="IPR017900">
    <property type="entry name" value="4Fe4S_Fe_S_CS"/>
</dbReference>
<dbReference type="InterPro" id="IPR002586">
    <property type="entry name" value="CobQ/CobB/MinD/ParA_Nub-bd_dom"/>
</dbReference>
<dbReference type="InterPro" id="IPR027417">
    <property type="entry name" value="P-loop_NTPase"/>
</dbReference>
<sequence>MKEIVVISGKGGTGKTSTVAALASCGPRKVLADCDVDAADLHLILDPEIQKTHAFWSGELATIDPDTCIGCGICQEHCRFHAISDTFEVVQEHCEGCGVCEYVCPEKAAHMVPRHCGEWYQSTTRYGSMVHAELGIGEENSGKLVSLVRVKAHDMAVQQGLDTVLIDGSPGIGCPVIASLSNAGLAVIVAEPTISAVHDMERVYQLTTHFNIPAMVLINKADINHELVDKMKAYCQTKKIPLLGTLPYDAAFTEAQVRRQSIVEYDPEGIGQLFPPMWQTMLRHAKTTSD</sequence>
<dbReference type="Gene3D" id="3.40.50.300">
    <property type="entry name" value="P-loop containing nucleotide triphosphate hydrolases"/>
    <property type="match status" value="1"/>
</dbReference>
<keyword evidence="2" id="KW-0408">Iron</keyword>
<evidence type="ECO:0000313" key="5">
    <source>
        <dbReference type="EMBL" id="GAU09651.1"/>
    </source>
</evidence>
<dbReference type="PANTHER" id="PTHR43534">
    <property type="entry name" value="MIND SUPERFAMILY P-LOOP ATPASE CONTAINING AN INSERTED FERREDOXIN DOMAIN"/>
    <property type="match status" value="1"/>
</dbReference>
<dbReference type="PROSITE" id="PS51379">
    <property type="entry name" value="4FE4S_FER_2"/>
    <property type="match status" value="2"/>
</dbReference>
<dbReference type="PROSITE" id="PS00198">
    <property type="entry name" value="4FE4S_FER_1"/>
    <property type="match status" value="1"/>
</dbReference>
<reference evidence="6" key="1">
    <citation type="submission" date="2016-06" db="EMBL/GenBank/DDBJ databases">
        <title>Draft genome sequence of Desulfoplanes formicivorans strain Pf12B.</title>
        <authorList>
            <person name="Watanabe M."/>
            <person name="Kojima H."/>
            <person name="Fukui M."/>
        </authorList>
    </citation>
    <scope>NUCLEOTIDE SEQUENCE [LARGE SCALE GENOMIC DNA]</scope>
    <source>
        <strain evidence="6">Pf12B</strain>
    </source>
</reference>
<protein>
    <submittedName>
        <fullName evidence="5">(4Fe-4S)-binding protein</fullName>
    </submittedName>
</protein>
<evidence type="ECO:0000256" key="1">
    <source>
        <dbReference type="ARBA" id="ARBA00022723"/>
    </source>
</evidence>
<gene>
    <name evidence="5" type="ORF">DPF_2382</name>
</gene>
<dbReference type="RefSeq" id="WP_069859905.1">
    <property type="nucleotide sequence ID" value="NZ_BDFE01000020.1"/>
</dbReference>
<accession>A0A194AKT6</accession>
<dbReference type="GO" id="GO:0046872">
    <property type="term" value="F:metal ion binding"/>
    <property type="evidence" value="ECO:0007669"/>
    <property type="project" value="UniProtKB-KW"/>
</dbReference>
<evidence type="ECO:0000256" key="2">
    <source>
        <dbReference type="ARBA" id="ARBA00023004"/>
    </source>
</evidence>
<dbReference type="InterPro" id="IPR017896">
    <property type="entry name" value="4Fe4S_Fe-S-bd"/>
</dbReference>
<feature type="domain" description="4Fe-4S ferredoxin-type" evidence="4">
    <location>
        <begin position="89"/>
        <end position="114"/>
    </location>
</feature>
<evidence type="ECO:0000313" key="6">
    <source>
        <dbReference type="Proteomes" id="UP000095200"/>
    </source>
</evidence>
<dbReference type="Proteomes" id="UP000095200">
    <property type="component" value="Unassembled WGS sequence"/>
</dbReference>
<dbReference type="PANTHER" id="PTHR43534:SF1">
    <property type="entry name" value="4FE-4S CLUSTER CONTAINING PARA FAMILY ATPASE PROTEIN"/>
    <property type="match status" value="1"/>
</dbReference>
<dbReference type="Pfam" id="PF00037">
    <property type="entry name" value="Fer4"/>
    <property type="match status" value="2"/>
</dbReference>
<dbReference type="Gene3D" id="3.30.70.20">
    <property type="match status" value="1"/>
</dbReference>
<feature type="domain" description="4Fe-4S ferredoxin-type" evidence="4">
    <location>
        <begin position="59"/>
        <end position="88"/>
    </location>
</feature>
<dbReference type="EMBL" id="BDFE01000020">
    <property type="protein sequence ID" value="GAU09651.1"/>
    <property type="molecule type" value="Genomic_DNA"/>
</dbReference>
<dbReference type="SUPFAM" id="SSF52540">
    <property type="entry name" value="P-loop containing nucleoside triphosphate hydrolases"/>
    <property type="match status" value="1"/>
</dbReference>
<evidence type="ECO:0000259" key="4">
    <source>
        <dbReference type="PROSITE" id="PS51379"/>
    </source>
</evidence>
<keyword evidence="6" id="KW-1185">Reference proteome</keyword>
<keyword evidence="1" id="KW-0479">Metal-binding</keyword>
<dbReference type="STRING" id="1592317.DPF_2382"/>
<organism evidence="5 6">
    <name type="scientific">Desulfoplanes formicivorans</name>
    <dbReference type="NCBI Taxonomy" id="1592317"/>
    <lineage>
        <taxon>Bacteria</taxon>
        <taxon>Pseudomonadati</taxon>
        <taxon>Thermodesulfobacteriota</taxon>
        <taxon>Desulfovibrionia</taxon>
        <taxon>Desulfovibrionales</taxon>
        <taxon>Desulfoplanaceae</taxon>
        <taxon>Desulfoplanes</taxon>
    </lineage>
</organism>
<comment type="caution">
    <text evidence="5">The sequence shown here is derived from an EMBL/GenBank/DDBJ whole genome shotgun (WGS) entry which is preliminary data.</text>
</comment>
<dbReference type="AlphaFoldDB" id="A0A194AKT6"/>
<dbReference type="OrthoDB" id="9778602at2"/>
<evidence type="ECO:0000256" key="3">
    <source>
        <dbReference type="ARBA" id="ARBA00023014"/>
    </source>
</evidence>
<keyword evidence="3" id="KW-0411">Iron-sulfur</keyword>
<dbReference type="SUPFAM" id="SSF54862">
    <property type="entry name" value="4Fe-4S ferredoxins"/>
    <property type="match status" value="1"/>
</dbReference>
<proteinExistence type="predicted"/>
<name>A0A194AKT6_9BACT</name>
<dbReference type="GO" id="GO:0051536">
    <property type="term" value="F:iron-sulfur cluster binding"/>
    <property type="evidence" value="ECO:0007669"/>
    <property type="project" value="UniProtKB-KW"/>
</dbReference>
<dbReference type="Pfam" id="PF01656">
    <property type="entry name" value="CbiA"/>
    <property type="match status" value="1"/>
</dbReference>